<proteinExistence type="predicted"/>
<reference evidence="2" key="1">
    <citation type="journal article" date="2012" name="Science">
        <title>The Paleozoic origin of enzymatic lignin decomposition reconstructed from 31 fungal genomes.</title>
        <authorList>
            <person name="Floudas D."/>
            <person name="Binder M."/>
            <person name="Riley R."/>
            <person name="Barry K."/>
            <person name="Blanchette R.A."/>
            <person name="Henrissat B."/>
            <person name="Martinez A.T."/>
            <person name="Otillar R."/>
            <person name="Spatafora J.W."/>
            <person name="Yadav J.S."/>
            <person name="Aerts A."/>
            <person name="Benoit I."/>
            <person name="Boyd A."/>
            <person name="Carlson A."/>
            <person name="Copeland A."/>
            <person name="Coutinho P.M."/>
            <person name="de Vries R.P."/>
            <person name="Ferreira P."/>
            <person name="Findley K."/>
            <person name="Foster B."/>
            <person name="Gaskell J."/>
            <person name="Glotzer D."/>
            <person name="Gorecki P."/>
            <person name="Heitman J."/>
            <person name="Hesse C."/>
            <person name="Hori C."/>
            <person name="Igarashi K."/>
            <person name="Jurgens J.A."/>
            <person name="Kallen N."/>
            <person name="Kersten P."/>
            <person name="Kohler A."/>
            <person name="Kuees U."/>
            <person name="Kumar T.K.A."/>
            <person name="Kuo A."/>
            <person name="LaButti K."/>
            <person name="Larrondo L.F."/>
            <person name="Lindquist E."/>
            <person name="Ling A."/>
            <person name="Lombard V."/>
            <person name="Lucas S."/>
            <person name="Lundell T."/>
            <person name="Martin R."/>
            <person name="McLaughlin D.J."/>
            <person name="Morgenstern I."/>
            <person name="Morin E."/>
            <person name="Murat C."/>
            <person name="Nagy L.G."/>
            <person name="Nolan M."/>
            <person name="Ohm R.A."/>
            <person name="Patyshakuliyeva A."/>
            <person name="Rokas A."/>
            <person name="Ruiz-Duenas F.J."/>
            <person name="Sabat G."/>
            <person name="Salamov A."/>
            <person name="Samejima M."/>
            <person name="Schmutz J."/>
            <person name="Slot J.C."/>
            <person name="St John F."/>
            <person name="Stenlid J."/>
            <person name="Sun H."/>
            <person name="Sun S."/>
            <person name="Syed K."/>
            <person name="Tsang A."/>
            <person name="Wiebenga A."/>
            <person name="Young D."/>
            <person name="Pisabarro A."/>
            <person name="Eastwood D.C."/>
            <person name="Martin F."/>
            <person name="Cullen D."/>
            <person name="Grigoriev I.V."/>
            <person name="Hibbett D.S."/>
        </authorList>
    </citation>
    <scope>NUCLEOTIDE SEQUENCE [LARGE SCALE GENOMIC DNA]</scope>
    <source>
        <strain evidence="2">RWD-64-598 SS2</strain>
    </source>
</reference>
<name>A0A5M3M8Q4_CONPW</name>
<dbReference type="Proteomes" id="UP000053558">
    <property type="component" value="Unassembled WGS sequence"/>
</dbReference>
<dbReference type="EMBL" id="JH711588">
    <property type="protein sequence ID" value="EIW75579.1"/>
    <property type="molecule type" value="Genomic_DNA"/>
</dbReference>
<organism evidence="1 2">
    <name type="scientific">Coniophora puteana (strain RWD-64-598)</name>
    <name type="common">Brown rot fungus</name>
    <dbReference type="NCBI Taxonomy" id="741705"/>
    <lineage>
        <taxon>Eukaryota</taxon>
        <taxon>Fungi</taxon>
        <taxon>Dikarya</taxon>
        <taxon>Basidiomycota</taxon>
        <taxon>Agaricomycotina</taxon>
        <taxon>Agaricomycetes</taxon>
        <taxon>Agaricomycetidae</taxon>
        <taxon>Boletales</taxon>
        <taxon>Coniophorineae</taxon>
        <taxon>Coniophoraceae</taxon>
        <taxon>Coniophora</taxon>
    </lineage>
</organism>
<dbReference type="RefSeq" id="XP_007774283.1">
    <property type="nucleotide sequence ID" value="XM_007776093.1"/>
</dbReference>
<evidence type="ECO:0000313" key="1">
    <source>
        <dbReference type="EMBL" id="EIW75579.1"/>
    </source>
</evidence>
<keyword evidence="2" id="KW-1185">Reference proteome</keyword>
<sequence length="321" mass="35331">MSAIPSPPANEVQQPLPTSQVSLHFDVMWHIVSIAATPDFSLLADGGSPYAELMSLCHINSTLRPAALCSLVHTLVLPTHSEVILFQETLQAQQAYNNTHRPGPKSRLWFEYSGKIHRIFMGYLPPPGPVFARSFPTTIEQAAHDRAMSKAATSVSSALFAPILLTACDVAVDETALYLVKAVNRPSSADEDDVDLTEQVRRTPPVWRMRTFSVVGPLHDLDWVRFREDVGQGFFAPTLRTRRYQGACCHVHTAAVAFGAPNLSWGGVGAPGGMEVTQYLIFPAMSERYPHTLHEHTSSSAGLARMHIGRECIAAWARDEY</sequence>
<gene>
    <name evidence="1" type="ORF">CONPUDRAFT_147171</name>
</gene>
<dbReference type="KEGG" id="cput:CONPUDRAFT_147171"/>
<evidence type="ECO:0000313" key="2">
    <source>
        <dbReference type="Proteomes" id="UP000053558"/>
    </source>
</evidence>
<accession>A0A5M3M8Q4</accession>
<dbReference type="AlphaFoldDB" id="A0A5M3M8Q4"/>
<dbReference type="GeneID" id="19202287"/>
<protein>
    <submittedName>
        <fullName evidence="1">Uncharacterized protein</fullName>
    </submittedName>
</protein>
<comment type="caution">
    <text evidence="1">The sequence shown here is derived from an EMBL/GenBank/DDBJ whole genome shotgun (WGS) entry which is preliminary data.</text>
</comment>